<dbReference type="Proteomes" id="UP000288805">
    <property type="component" value="Unassembled WGS sequence"/>
</dbReference>
<protein>
    <submittedName>
        <fullName evidence="2">Nuclear pore complex protein NUP205</fullName>
    </submittedName>
</protein>
<sequence>MPCNRHFLIGGSLFVLLRFLQNDDEDMIYVYNAYLHKMITCFLSHPIARDKVS</sequence>
<dbReference type="EMBL" id="QGNW01000032">
    <property type="protein sequence ID" value="RVX10964.1"/>
    <property type="molecule type" value="Genomic_DNA"/>
</dbReference>
<accession>A0A438JPT7</accession>
<evidence type="ECO:0000313" key="3">
    <source>
        <dbReference type="Proteomes" id="UP000288805"/>
    </source>
</evidence>
<name>A0A438JPT7_VITVI</name>
<organism evidence="2 3">
    <name type="scientific">Vitis vinifera</name>
    <name type="common">Grape</name>
    <dbReference type="NCBI Taxonomy" id="29760"/>
    <lineage>
        <taxon>Eukaryota</taxon>
        <taxon>Viridiplantae</taxon>
        <taxon>Streptophyta</taxon>
        <taxon>Embryophyta</taxon>
        <taxon>Tracheophyta</taxon>
        <taxon>Spermatophyta</taxon>
        <taxon>Magnoliopsida</taxon>
        <taxon>eudicotyledons</taxon>
        <taxon>Gunneridae</taxon>
        <taxon>Pentapetalae</taxon>
        <taxon>rosids</taxon>
        <taxon>Vitales</taxon>
        <taxon>Vitaceae</taxon>
        <taxon>Viteae</taxon>
        <taxon>Vitis</taxon>
    </lineage>
</organism>
<keyword evidence="1" id="KW-0732">Signal</keyword>
<comment type="caution">
    <text evidence="2">The sequence shown here is derived from an EMBL/GenBank/DDBJ whole genome shotgun (WGS) entry which is preliminary data.</text>
</comment>
<dbReference type="AlphaFoldDB" id="A0A438JPT7"/>
<proteinExistence type="predicted"/>
<reference evidence="2 3" key="1">
    <citation type="journal article" date="2018" name="PLoS Genet.">
        <title>Population sequencing reveals clonal diversity and ancestral inbreeding in the grapevine cultivar Chardonnay.</title>
        <authorList>
            <person name="Roach M.J."/>
            <person name="Johnson D.L."/>
            <person name="Bohlmann J."/>
            <person name="van Vuuren H.J."/>
            <person name="Jones S.J."/>
            <person name="Pretorius I.S."/>
            <person name="Schmidt S.A."/>
            <person name="Borneman A.R."/>
        </authorList>
    </citation>
    <scope>NUCLEOTIDE SEQUENCE [LARGE SCALE GENOMIC DNA]</scope>
    <source>
        <strain evidence="3">cv. Chardonnay</strain>
        <tissue evidence="2">Leaf</tissue>
    </source>
</reference>
<gene>
    <name evidence="2" type="primary">NUP205_7</name>
    <name evidence="2" type="ORF">CK203_013236</name>
</gene>
<evidence type="ECO:0000313" key="2">
    <source>
        <dbReference type="EMBL" id="RVX10964.1"/>
    </source>
</evidence>
<evidence type="ECO:0000256" key="1">
    <source>
        <dbReference type="SAM" id="SignalP"/>
    </source>
</evidence>
<feature type="signal peptide" evidence="1">
    <location>
        <begin position="1"/>
        <end position="22"/>
    </location>
</feature>
<feature type="chain" id="PRO_5019093755" evidence="1">
    <location>
        <begin position="23"/>
        <end position="53"/>
    </location>
</feature>